<feature type="compositionally biased region" description="Basic and acidic residues" evidence="1">
    <location>
        <begin position="1"/>
        <end position="18"/>
    </location>
</feature>
<evidence type="ECO:0000313" key="4">
    <source>
        <dbReference type="RefSeq" id="XP_033570959.1"/>
    </source>
</evidence>
<keyword evidence="3" id="KW-1185">Reference proteome</keyword>
<dbReference type="Proteomes" id="UP000504636">
    <property type="component" value="Unplaced"/>
</dbReference>
<organism evidence="2">
    <name type="scientific">Mytilinidion resinicola</name>
    <dbReference type="NCBI Taxonomy" id="574789"/>
    <lineage>
        <taxon>Eukaryota</taxon>
        <taxon>Fungi</taxon>
        <taxon>Dikarya</taxon>
        <taxon>Ascomycota</taxon>
        <taxon>Pezizomycotina</taxon>
        <taxon>Dothideomycetes</taxon>
        <taxon>Pleosporomycetidae</taxon>
        <taxon>Mytilinidiales</taxon>
        <taxon>Mytilinidiaceae</taxon>
        <taxon>Mytilinidion</taxon>
    </lineage>
</organism>
<reference evidence="2 4" key="1">
    <citation type="journal article" date="2020" name="Stud. Mycol.">
        <title>101 Dothideomycetes genomes: a test case for predicting lifestyles and emergence of pathogens.</title>
        <authorList>
            <person name="Haridas S."/>
            <person name="Albert R."/>
            <person name="Binder M."/>
            <person name="Bloem J."/>
            <person name="Labutti K."/>
            <person name="Salamov A."/>
            <person name="Andreopoulos B."/>
            <person name="Baker S."/>
            <person name="Barry K."/>
            <person name="Bills G."/>
            <person name="Bluhm B."/>
            <person name="Cannon C."/>
            <person name="Castanera R."/>
            <person name="Culley D."/>
            <person name="Daum C."/>
            <person name="Ezra D."/>
            <person name="Gonzalez J."/>
            <person name="Henrissat B."/>
            <person name="Kuo A."/>
            <person name="Liang C."/>
            <person name="Lipzen A."/>
            <person name="Lutzoni F."/>
            <person name="Magnuson J."/>
            <person name="Mondo S."/>
            <person name="Nolan M."/>
            <person name="Ohm R."/>
            <person name="Pangilinan J."/>
            <person name="Park H.-J."/>
            <person name="Ramirez L."/>
            <person name="Alfaro M."/>
            <person name="Sun H."/>
            <person name="Tritt A."/>
            <person name="Yoshinaga Y."/>
            <person name="Zwiers L.-H."/>
            <person name="Turgeon B."/>
            <person name="Goodwin S."/>
            <person name="Spatafora J."/>
            <person name="Crous P."/>
            <person name="Grigoriev I."/>
        </authorList>
    </citation>
    <scope>NUCLEOTIDE SEQUENCE</scope>
    <source>
        <strain evidence="2 4">CBS 304.34</strain>
    </source>
</reference>
<reference evidence="4" key="3">
    <citation type="submission" date="2025-04" db="UniProtKB">
        <authorList>
            <consortium name="RefSeq"/>
        </authorList>
    </citation>
    <scope>IDENTIFICATION</scope>
    <source>
        <strain evidence="4">CBS 304.34</strain>
    </source>
</reference>
<accession>A0A6A6Y727</accession>
<evidence type="ECO:0000313" key="3">
    <source>
        <dbReference type="Proteomes" id="UP000504636"/>
    </source>
</evidence>
<evidence type="ECO:0000313" key="2">
    <source>
        <dbReference type="EMBL" id="KAF2803995.1"/>
    </source>
</evidence>
<name>A0A6A6Y727_9PEZI</name>
<proteinExistence type="predicted"/>
<dbReference type="EMBL" id="MU003715">
    <property type="protein sequence ID" value="KAF2803995.1"/>
    <property type="molecule type" value="Genomic_DNA"/>
</dbReference>
<sequence length="103" mass="11629">MAPRKMRSDRTLEHDPTSRRPLLSCQGGTKCRIEALSRRITAQGKLSSPLTSKMHVDAVPFLVCATVPFTYCHLVCYPAISANKYCCLLKCLKNLYCFRLYGL</sequence>
<dbReference type="GeneID" id="54453737"/>
<dbReference type="AlphaFoldDB" id="A0A6A6Y727"/>
<evidence type="ECO:0000256" key="1">
    <source>
        <dbReference type="SAM" id="MobiDB-lite"/>
    </source>
</evidence>
<feature type="region of interest" description="Disordered" evidence="1">
    <location>
        <begin position="1"/>
        <end position="25"/>
    </location>
</feature>
<protein>
    <submittedName>
        <fullName evidence="2 4">Uncharacterized protein</fullName>
    </submittedName>
</protein>
<reference evidence="4" key="2">
    <citation type="submission" date="2020-04" db="EMBL/GenBank/DDBJ databases">
        <authorList>
            <consortium name="NCBI Genome Project"/>
        </authorList>
    </citation>
    <scope>NUCLEOTIDE SEQUENCE</scope>
    <source>
        <strain evidence="4">CBS 304.34</strain>
    </source>
</reference>
<gene>
    <name evidence="2 4" type="ORF">BDZ99DRAFT_157313</name>
</gene>
<dbReference type="RefSeq" id="XP_033570959.1">
    <property type="nucleotide sequence ID" value="XM_033712844.1"/>
</dbReference>